<dbReference type="PROSITE" id="PS51257">
    <property type="entry name" value="PROKAR_LIPOPROTEIN"/>
    <property type="match status" value="1"/>
</dbReference>
<sequence length="1489" mass="167907">MSDVSGRRPLTGGSRMSPSAAKVHSIGSILTVVSCVFFAISFISSLTGVPGEVPTPAATTFNAKGISGHCNPFLYPGHIAHDPFPVWKTFDNVCPASTAMPDMLASLPNAVSRTPGLKSTLRSPSISKQRQDQLMQAFKNRTVVLIGDGVDRTMIMNLCDMVGEKPMSVDATHPWGASLKNQPLGRKDPGDTLLADYCYVPHYSAIFTSFYHYGADTNELWREQRDYLPPGQFEKRVSQLLKPYLEAMATPLPYNVQMPLARSSKPDLVVFSSSLWDLAAWAMEDVSTYQTITTGDLSDNRLQWWRSRSVDMIEELRQQLGPSVPLAWRSTHVPMTKVNDTVQWFFSSMHAKSSRAPDENGIQFAHPNRITQLNHARRATLAMSNQASVRGWLSKNVWSASSMPLLRDIPFGEVTMGQSTTQDTLLNPGIETYAYMFWSMVLHELLNLSLSRYSDSFIGGALRPLDRDKAEQELAVHLRKATSPEETSPKQKHVRKCIVYTWDHKSSQSIWSGLRSLPIMNDDIQTFKALIVVHKILQEGHPVVLREAQSQMGWLDTCARMSSTSPRNYSQLIQAYVSFIHAKLRFHRMHKEFNGLFEYEEYISLKNIDNPDEGYETIIELMNLQDRIEKFQSLVFSTLRGRTNECQISSLVPLVKESYGIYKFLTSMLRAMHRRTDAIDALEPLRGRYQHQHYALRRFYFECASLKYLTSLINVPKLNSEPPNLLNSPDDHSREPLQLPPREPTPPSTPAGPTQSEIDEQARLLKEFEDKQRALKESEAAEARRIEEQALLREREFARKQAAQADEQRLAQEQLIRSQEINHIHGRAAEIERDLLFMRGQYERDQLMLQQYDMRVKALEMELAAAGQNVHAQMAGKDDMLQQLQEQVETWRKKYEALAKLYSQLRNEHLELLNKYKQTQIKAGSAQEVINKMERMERDIKAKNLEMSDMIRERDRARLELDRARGGEREEVERLKRELRFAEERAEDAVQARSTEVSSIMTRMNAQIAELEEALASHKAQLEAKDAEALILQEGMDSTIRQMKEMHVDQGTADEALNAQIDTIILDNSKKLSAIIDSILQACADKLDDALYELETPSSAAMTASTPEYVLSLIEKAQASSNEFTAVFSLFVEQQEVGGDHVNVIKSANQLAQAMCDSLVNVKGILRFCKSEEAMDRLTSVAVDAGHILLRFFLNIQSYRLAGMTSQQRTNVAVQQNAQVSTALGRLADSAQSLVGQRPSQLQGGELGDIIEREMISVASTIEQATQRLQTLLGRDRTSSRYTPTELQVHDTILEAAMAIMRAIGVLIRASTESQEEIVARGRGTSSAQQFYKKNNRWTEGLISAARAVAFASTMLIEAADGVIMGTHSLEQLIVASNEVSAATVQLVAASRVKSEFMSQTQERLEKAAKAVTDACRALVKQVRMLTEKQDMMEDVDYSRMATHEFKVREMEQQVEVLKLEKDLAHARRVLGAMRRAGYHATEEDGPLL</sequence>
<dbReference type="SUPFAM" id="SSF48464">
    <property type="entry name" value="ENTH/VHS domain"/>
    <property type="match status" value="1"/>
</dbReference>
<dbReference type="Pfam" id="PF01608">
    <property type="entry name" value="I_LWEQ"/>
    <property type="match status" value="1"/>
</dbReference>
<evidence type="ECO:0000259" key="9">
    <source>
        <dbReference type="PROSITE" id="PS50945"/>
    </source>
</evidence>
<feature type="domain" description="I/LWEQ" evidence="9">
    <location>
        <begin position="1239"/>
        <end position="1482"/>
    </location>
</feature>
<dbReference type="SUPFAM" id="SSF109885">
    <property type="entry name" value="I/LWEQ domain"/>
    <property type="match status" value="1"/>
</dbReference>
<dbReference type="PROSITE" id="PS50942">
    <property type="entry name" value="ENTH"/>
    <property type="match status" value="1"/>
</dbReference>
<comment type="caution">
    <text evidence="5">Lacks conserved residue(s) required for the propagation of feature annotation.</text>
</comment>
<feature type="region of interest" description="Disordered" evidence="7">
    <location>
        <begin position="720"/>
        <end position="756"/>
    </location>
</feature>
<evidence type="ECO:0000259" key="8">
    <source>
        <dbReference type="PROSITE" id="PS50942"/>
    </source>
</evidence>
<dbReference type="Pfam" id="PF07651">
    <property type="entry name" value="ANTH"/>
    <property type="match status" value="1"/>
</dbReference>
<evidence type="ECO:0000256" key="5">
    <source>
        <dbReference type="PROSITE-ProRule" id="PRU00243"/>
    </source>
</evidence>
<dbReference type="InterPro" id="IPR035964">
    <property type="entry name" value="I/LWEQ_dom_sf"/>
</dbReference>
<dbReference type="CDD" id="cd17007">
    <property type="entry name" value="ANTH_N_Sla2p"/>
    <property type="match status" value="1"/>
</dbReference>
<dbReference type="OrthoDB" id="10262320at2759"/>
<dbReference type="InterPro" id="IPR002558">
    <property type="entry name" value="ILWEQ_dom"/>
</dbReference>
<dbReference type="GO" id="GO:0006897">
    <property type="term" value="P:endocytosis"/>
    <property type="evidence" value="ECO:0007669"/>
    <property type="project" value="InterPro"/>
</dbReference>
<evidence type="ECO:0000313" key="11">
    <source>
        <dbReference type="Proteomes" id="UP000269793"/>
    </source>
</evidence>
<feature type="domain" description="ENTH" evidence="8">
    <location>
        <begin position="466"/>
        <end position="594"/>
    </location>
</feature>
<evidence type="ECO:0000256" key="1">
    <source>
        <dbReference type="ARBA" id="ARBA00004496"/>
    </source>
</evidence>
<keyword evidence="11" id="KW-1185">Reference proteome</keyword>
<keyword evidence="3" id="KW-0963">Cytoplasm</keyword>
<dbReference type="InterPro" id="IPR008942">
    <property type="entry name" value="ENTH_VHS"/>
</dbReference>
<keyword evidence="5" id="KW-0472">Membrane</keyword>
<dbReference type="EMBL" id="CP033152">
    <property type="protein sequence ID" value="AYO43804.1"/>
    <property type="molecule type" value="Genomic_DNA"/>
</dbReference>
<dbReference type="Proteomes" id="UP000269793">
    <property type="component" value="Chromosome V"/>
</dbReference>
<feature type="compositionally biased region" description="Pro residues" evidence="7">
    <location>
        <begin position="738"/>
        <end position="750"/>
    </location>
</feature>
<dbReference type="GO" id="GO:0048268">
    <property type="term" value="P:clathrin coat assembly"/>
    <property type="evidence" value="ECO:0007669"/>
    <property type="project" value="TreeGrafter"/>
</dbReference>
<evidence type="ECO:0000256" key="3">
    <source>
        <dbReference type="ARBA" id="ARBA00022490"/>
    </source>
</evidence>
<feature type="transmembrane region" description="Helical" evidence="5">
    <location>
        <begin position="21"/>
        <end position="43"/>
    </location>
</feature>
<dbReference type="InterPro" id="IPR011417">
    <property type="entry name" value="ANTH_dom"/>
</dbReference>
<keyword evidence="5" id="KW-1133">Transmembrane helix</keyword>
<dbReference type="GO" id="GO:0032051">
    <property type="term" value="F:clathrin light chain binding"/>
    <property type="evidence" value="ECO:0007669"/>
    <property type="project" value="TreeGrafter"/>
</dbReference>
<keyword evidence="5" id="KW-0812">Transmembrane</keyword>
<reference evidence="10 11" key="1">
    <citation type="submission" date="2018-10" db="EMBL/GenBank/DDBJ databases">
        <title>Complete genome sequence of Malassezia restricta CBS 7877.</title>
        <authorList>
            <person name="Morand S.C."/>
            <person name="Bertignac M."/>
            <person name="Iltis A."/>
            <person name="Kolder I."/>
            <person name="Pirovano W."/>
            <person name="Jourdain R."/>
            <person name="Clavaud C."/>
        </authorList>
    </citation>
    <scope>NUCLEOTIDE SEQUENCE [LARGE SCALE GENOMIC DNA]</scope>
    <source>
        <strain evidence="10 11">CBS 7877</strain>
    </source>
</reference>
<dbReference type="SMART" id="SM00307">
    <property type="entry name" value="ILWEQ"/>
    <property type="match status" value="1"/>
</dbReference>
<accession>A0A3G2S6V1</accession>
<dbReference type="GO" id="GO:0051015">
    <property type="term" value="F:actin filament binding"/>
    <property type="evidence" value="ECO:0007669"/>
    <property type="project" value="TreeGrafter"/>
</dbReference>
<dbReference type="GO" id="GO:0030136">
    <property type="term" value="C:clathrin-coated vesicle"/>
    <property type="evidence" value="ECO:0007669"/>
    <property type="project" value="TreeGrafter"/>
</dbReference>
<evidence type="ECO:0000256" key="6">
    <source>
        <dbReference type="SAM" id="Coils"/>
    </source>
</evidence>
<feature type="coiled-coil region" evidence="6">
    <location>
        <begin position="1441"/>
        <end position="1468"/>
    </location>
</feature>
<dbReference type="GO" id="GO:0030479">
    <property type="term" value="C:actin cortical patch"/>
    <property type="evidence" value="ECO:0007669"/>
    <property type="project" value="TreeGrafter"/>
</dbReference>
<comment type="similarity">
    <text evidence="2">Belongs to the SLA2 family.</text>
</comment>
<dbReference type="InterPro" id="IPR030224">
    <property type="entry name" value="Sla2_fam"/>
</dbReference>
<evidence type="ECO:0000256" key="2">
    <source>
        <dbReference type="ARBA" id="ARBA00010135"/>
    </source>
</evidence>
<comment type="subcellular location">
    <subcellularLocation>
        <location evidence="1">Cytoplasm</location>
    </subcellularLocation>
</comment>
<proteinExistence type="inferred from homology"/>
<name>A0A3G2S6V1_MALR7</name>
<dbReference type="SMART" id="SM00273">
    <property type="entry name" value="ENTH"/>
    <property type="match status" value="1"/>
</dbReference>
<gene>
    <name evidence="10" type="primary">end4</name>
    <name evidence="10" type="ORF">DNF11_2854</name>
</gene>
<dbReference type="VEuPathDB" id="FungiDB:DNF11_2854"/>
<evidence type="ECO:0000313" key="10">
    <source>
        <dbReference type="EMBL" id="AYO43804.1"/>
    </source>
</evidence>
<dbReference type="PANTHER" id="PTHR10407">
    <property type="entry name" value="HUNTINGTIN INTERACTING PROTEIN 1"/>
    <property type="match status" value="1"/>
</dbReference>
<dbReference type="GO" id="GO:0035615">
    <property type="term" value="F:clathrin adaptor activity"/>
    <property type="evidence" value="ECO:0007669"/>
    <property type="project" value="TreeGrafter"/>
</dbReference>
<organism evidence="10 11">
    <name type="scientific">Malassezia restricta (strain ATCC 96810 / NBRC 103918 / CBS 7877)</name>
    <name type="common">Seborrheic dermatitis infection agent</name>
    <dbReference type="NCBI Taxonomy" id="425264"/>
    <lineage>
        <taxon>Eukaryota</taxon>
        <taxon>Fungi</taxon>
        <taxon>Dikarya</taxon>
        <taxon>Basidiomycota</taxon>
        <taxon>Ustilaginomycotina</taxon>
        <taxon>Malasseziomycetes</taxon>
        <taxon>Malasseziales</taxon>
        <taxon>Malasseziaceae</taxon>
        <taxon>Malassezia</taxon>
    </lineage>
</organism>
<dbReference type="InterPro" id="IPR013809">
    <property type="entry name" value="ENTH"/>
</dbReference>
<dbReference type="GO" id="GO:0080025">
    <property type="term" value="F:phosphatidylinositol-3,5-bisphosphate binding"/>
    <property type="evidence" value="ECO:0007669"/>
    <property type="project" value="TreeGrafter"/>
</dbReference>
<protein>
    <submittedName>
        <fullName evidence="10">Endocytosis protein end4</fullName>
    </submittedName>
</protein>
<evidence type="ECO:0000256" key="4">
    <source>
        <dbReference type="ARBA" id="ARBA00023203"/>
    </source>
</evidence>
<dbReference type="Gene3D" id="1.20.1410.10">
    <property type="entry name" value="I/LWEQ domain"/>
    <property type="match status" value="1"/>
</dbReference>
<dbReference type="PANTHER" id="PTHR10407:SF15">
    <property type="entry name" value="HUNTINGTIN INTERACTING PROTEIN 1"/>
    <property type="match status" value="1"/>
</dbReference>
<feature type="coiled-coil region" evidence="6">
    <location>
        <begin position="849"/>
        <end position="1028"/>
    </location>
</feature>
<keyword evidence="6" id="KW-0175">Coiled coil</keyword>
<evidence type="ECO:0000256" key="7">
    <source>
        <dbReference type="SAM" id="MobiDB-lite"/>
    </source>
</evidence>
<dbReference type="GO" id="GO:0007015">
    <property type="term" value="P:actin filament organization"/>
    <property type="evidence" value="ECO:0007669"/>
    <property type="project" value="TreeGrafter"/>
</dbReference>
<dbReference type="GO" id="GO:0043325">
    <property type="term" value="F:phosphatidylinositol-3,4-bisphosphate binding"/>
    <property type="evidence" value="ECO:0007669"/>
    <property type="project" value="TreeGrafter"/>
</dbReference>
<dbReference type="PROSITE" id="PS50945">
    <property type="entry name" value="I_LWEQ"/>
    <property type="match status" value="1"/>
</dbReference>
<dbReference type="Gene3D" id="1.25.40.90">
    <property type="match status" value="1"/>
</dbReference>
<feature type="coiled-coil region" evidence="6">
    <location>
        <begin position="758"/>
        <end position="808"/>
    </location>
</feature>
<dbReference type="STRING" id="425264.A0A3G2S6V1"/>
<keyword evidence="4" id="KW-0009">Actin-binding</keyword>